<organism evidence="2 3">
    <name type="scientific">Paramecium primaurelia</name>
    <dbReference type="NCBI Taxonomy" id="5886"/>
    <lineage>
        <taxon>Eukaryota</taxon>
        <taxon>Sar</taxon>
        <taxon>Alveolata</taxon>
        <taxon>Ciliophora</taxon>
        <taxon>Intramacronucleata</taxon>
        <taxon>Oligohymenophorea</taxon>
        <taxon>Peniculida</taxon>
        <taxon>Parameciidae</taxon>
        <taxon>Paramecium</taxon>
    </lineage>
</organism>
<proteinExistence type="predicted"/>
<evidence type="ECO:0000256" key="1">
    <source>
        <dbReference type="SAM" id="MobiDB-lite"/>
    </source>
</evidence>
<reference evidence="2" key="1">
    <citation type="submission" date="2021-01" db="EMBL/GenBank/DDBJ databases">
        <authorList>
            <consortium name="Genoscope - CEA"/>
            <person name="William W."/>
        </authorList>
    </citation>
    <scope>NUCLEOTIDE SEQUENCE</scope>
</reference>
<name>A0A8S1NUS3_PARPR</name>
<keyword evidence="3" id="KW-1185">Reference proteome</keyword>
<dbReference type="OMA" id="VTQNSIH"/>
<sequence length="190" mass="22348">MGAVCIKRQSRCDGNLNYPIINKLMKFQPDKQFPLVKPHNHSDMVEETYEMNYLELILNFQEIPLKKKQETKAIPFNLIQDQQIQKTQEEQIKTEQELKEQILDKEQTEKCLKMNRSVTQNSIHHEQLDDCSVILNKNQAGSDTQTIRSILKTNKSKSHKSVQKVTQSNSQKKVSFEPRLLKQKNRNFFM</sequence>
<dbReference type="AlphaFoldDB" id="A0A8S1NUS3"/>
<gene>
    <name evidence="2" type="ORF">PPRIM_AZ9-3.1.T0980017</name>
</gene>
<accession>A0A8S1NUS3</accession>
<dbReference type="EMBL" id="CAJJDM010000101">
    <property type="protein sequence ID" value="CAD8095129.1"/>
    <property type="molecule type" value="Genomic_DNA"/>
</dbReference>
<protein>
    <submittedName>
        <fullName evidence="2">Uncharacterized protein</fullName>
    </submittedName>
</protein>
<evidence type="ECO:0000313" key="3">
    <source>
        <dbReference type="Proteomes" id="UP000688137"/>
    </source>
</evidence>
<dbReference type="Proteomes" id="UP000688137">
    <property type="component" value="Unassembled WGS sequence"/>
</dbReference>
<feature type="region of interest" description="Disordered" evidence="1">
    <location>
        <begin position="154"/>
        <end position="174"/>
    </location>
</feature>
<feature type="compositionally biased region" description="Polar residues" evidence="1">
    <location>
        <begin position="163"/>
        <end position="173"/>
    </location>
</feature>
<comment type="caution">
    <text evidence="2">The sequence shown here is derived from an EMBL/GenBank/DDBJ whole genome shotgun (WGS) entry which is preliminary data.</text>
</comment>
<evidence type="ECO:0000313" key="2">
    <source>
        <dbReference type="EMBL" id="CAD8095129.1"/>
    </source>
</evidence>